<feature type="transmembrane region" description="Helical" evidence="1">
    <location>
        <begin position="674"/>
        <end position="694"/>
    </location>
</feature>
<feature type="transmembrane region" description="Helical" evidence="1">
    <location>
        <begin position="319"/>
        <end position="341"/>
    </location>
</feature>
<keyword evidence="3" id="KW-0378">Hydrolase</keyword>
<sequence>MRPGTVFTIYRKELREALRDRRTIFMMIGLPILLYPLLMIGLSRLQEGQEAAQAARASRVAVWGTLPLDAQERMLKSGKIELLPWAGATDMVRAGLEMDQLKPPPSPPIDLDGDDKPPVPKKMPDAVWAKAAQQAILDRKADAILIAWPNFGVRLQRGDMAVASILFDSVRPDSRKARDRISDHLRQYRLDLLAVRETQNKLPAGFATGIEIQNTNVASEQRKSGMLVGMLLPYMLILFSAMSGFYAAIDMTAGEKERGTMQTLLCAPVESLEIIGGKFLAVWSIAMIATVVNLLSLSLTFTRLKLIPGMQTSVPASSYLIAFVMLVPISLMINAVFLAVGAFAKDFKDGQNFLTPILMSLLVPLVATMTPGIELNGYLAFVPVVNIALLIKGVFLGEWAADTLFLVMLSSLCYASIALVFAAHIFERNSLLLGGKEHFSGVFDFSRHPGARPTPAVSMLVFAVALVMAFYGSLSLTKYGLPTVLIVMQFGFFLLPCLALVRLKGYDFVETFSLRMPSLRAIAACVLIGLSAWTVAGGLLVRLLPPPESLQKAMERLLLLDDKPAPLWQALVLVGLIPALCEEALFRGLILSGFRRLGMWPAILATGLLFGLAHASIYRLLPTFALGVAFGYAVWKTRSLAAGIICHALNNGLMAVLARSKNIIEELGLGGSKYVPWTIIGAGCVVMVLGLWLLSQERAPQATETA</sequence>
<keyword evidence="4" id="KW-1185">Reference proteome</keyword>
<feature type="transmembrane region" description="Helical" evidence="1">
    <location>
        <begin position="480"/>
        <end position="501"/>
    </location>
</feature>
<dbReference type="GO" id="GO:0080120">
    <property type="term" value="P:CAAX-box protein maturation"/>
    <property type="evidence" value="ECO:0007669"/>
    <property type="project" value="UniProtKB-ARBA"/>
</dbReference>
<feature type="domain" description="CAAX prenyl protease 2/Lysostaphin resistance protein A-like" evidence="2">
    <location>
        <begin position="567"/>
        <end position="652"/>
    </location>
</feature>
<dbReference type="Pfam" id="PF02517">
    <property type="entry name" value="Rce1-like"/>
    <property type="match status" value="1"/>
</dbReference>
<feature type="transmembrane region" description="Helical" evidence="1">
    <location>
        <begin position="24"/>
        <end position="42"/>
    </location>
</feature>
<dbReference type="GO" id="GO:0006508">
    <property type="term" value="P:proteolysis"/>
    <property type="evidence" value="ECO:0007669"/>
    <property type="project" value="UniProtKB-KW"/>
</dbReference>
<evidence type="ECO:0000313" key="4">
    <source>
        <dbReference type="Proteomes" id="UP000593892"/>
    </source>
</evidence>
<dbReference type="AlphaFoldDB" id="A0A7S7NUR4"/>
<dbReference type="PANTHER" id="PTHR43471">
    <property type="entry name" value="ABC TRANSPORTER PERMEASE"/>
    <property type="match status" value="1"/>
</dbReference>
<keyword evidence="1" id="KW-0472">Membrane</keyword>
<protein>
    <submittedName>
        <fullName evidence="3">CPBP family intramembrane metalloprotease</fullName>
    </submittedName>
</protein>
<dbReference type="InterPro" id="IPR003675">
    <property type="entry name" value="Rce1/LyrA-like_dom"/>
</dbReference>
<dbReference type="EMBL" id="CP063849">
    <property type="protein sequence ID" value="QOY90109.1"/>
    <property type="molecule type" value="Genomic_DNA"/>
</dbReference>
<gene>
    <name evidence="3" type="ORF">IRI77_09185</name>
</gene>
<feature type="transmembrane region" description="Helical" evidence="1">
    <location>
        <begin position="231"/>
        <end position="249"/>
    </location>
</feature>
<feature type="transmembrane region" description="Helical" evidence="1">
    <location>
        <begin position="353"/>
        <end position="370"/>
    </location>
</feature>
<keyword evidence="3" id="KW-0482">Metalloprotease</keyword>
<feature type="transmembrane region" description="Helical" evidence="1">
    <location>
        <begin position="456"/>
        <end position="474"/>
    </location>
</feature>
<keyword evidence="1" id="KW-0812">Transmembrane</keyword>
<feature type="transmembrane region" description="Helical" evidence="1">
    <location>
        <begin position="377"/>
        <end position="397"/>
    </location>
</feature>
<dbReference type="GO" id="GO:0140359">
    <property type="term" value="F:ABC-type transporter activity"/>
    <property type="evidence" value="ECO:0007669"/>
    <property type="project" value="InterPro"/>
</dbReference>
<feature type="transmembrane region" description="Helical" evidence="1">
    <location>
        <begin position="597"/>
        <end position="617"/>
    </location>
</feature>
<feature type="transmembrane region" description="Helical" evidence="1">
    <location>
        <begin position="565"/>
        <end position="585"/>
    </location>
</feature>
<proteinExistence type="predicted"/>
<keyword evidence="3" id="KW-0645">Protease</keyword>
<accession>A0A7S7NUR4</accession>
<evidence type="ECO:0000256" key="1">
    <source>
        <dbReference type="SAM" id="Phobius"/>
    </source>
</evidence>
<evidence type="ECO:0000313" key="3">
    <source>
        <dbReference type="EMBL" id="QOY90109.1"/>
    </source>
</evidence>
<keyword evidence="1" id="KW-1133">Transmembrane helix</keyword>
<dbReference type="NCBIfam" id="NF041647">
    <property type="entry name" value="ABC_perm_CPBP"/>
    <property type="match status" value="1"/>
</dbReference>
<dbReference type="KEGG" id="pfer:IRI77_09185"/>
<dbReference type="GO" id="GO:0005886">
    <property type="term" value="C:plasma membrane"/>
    <property type="evidence" value="ECO:0007669"/>
    <property type="project" value="UniProtKB-SubCell"/>
</dbReference>
<feature type="transmembrane region" description="Helical" evidence="1">
    <location>
        <begin position="280"/>
        <end position="299"/>
    </location>
</feature>
<dbReference type="RefSeq" id="WP_194451774.1">
    <property type="nucleotide sequence ID" value="NZ_CP063849.1"/>
</dbReference>
<name>A0A7S7NUR4_PALFE</name>
<dbReference type="GO" id="GO:0008237">
    <property type="term" value="F:metallopeptidase activity"/>
    <property type="evidence" value="ECO:0007669"/>
    <property type="project" value="UniProtKB-KW"/>
</dbReference>
<evidence type="ECO:0000259" key="2">
    <source>
        <dbReference type="Pfam" id="PF02517"/>
    </source>
</evidence>
<organism evidence="3 4">
    <name type="scientific">Paludibaculum fermentans</name>
    <dbReference type="NCBI Taxonomy" id="1473598"/>
    <lineage>
        <taxon>Bacteria</taxon>
        <taxon>Pseudomonadati</taxon>
        <taxon>Acidobacteriota</taxon>
        <taxon>Terriglobia</taxon>
        <taxon>Bryobacterales</taxon>
        <taxon>Bryobacteraceae</taxon>
        <taxon>Paludibaculum</taxon>
    </lineage>
</organism>
<dbReference type="GO" id="GO:0004175">
    <property type="term" value="F:endopeptidase activity"/>
    <property type="evidence" value="ECO:0007669"/>
    <property type="project" value="UniProtKB-ARBA"/>
</dbReference>
<feature type="transmembrane region" description="Helical" evidence="1">
    <location>
        <begin position="521"/>
        <end position="545"/>
    </location>
</feature>
<dbReference type="PANTHER" id="PTHR43471:SF3">
    <property type="entry name" value="ABC TRANSPORTER PERMEASE PROTEIN NATB"/>
    <property type="match status" value="1"/>
</dbReference>
<dbReference type="Pfam" id="PF12679">
    <property type="entry name" value="ABC2_membrane_2"/>
    <property type="match status" value="1"/>
</dbReference>
<feature type="transmembrane region" description="Helical" evidence="1">
    <location>
        <begin position="403"/>
        <end position="426"/>
    </location>
</feature>
<reference evidence="3 4" key="1">
    <citation type="submission" date="2020-10" db="EMBL/GenBank/DDBJ databases">
        <title>Complete genome sequence of Paludibaculum fermentans P105T, a facultatively anaerobic acidobacterium capable of dissimilatory Fe(III) reduction.</title>
        <authorList>
            <person name="Dedysh S.N."/>
            <person name="Beletsky A.V."/>
            <person name="Kulichevskaya I.S."/>
            <person name="Mardanov A.V."/>
            <person name="Ravin N.V."/>
        </authorList>
    </citation>
    <scope>NUCLEOTIDE SEQUENCE [LARGE SCALE GENOMIC DNA]</scope>
    <source>
        <strain evidence="3 4">P105</strain>
    </source>
</reference>
<dbReference type="Proteomes" id="UP000593892">
    <property type="component" value="Chromosome"/>
</dbReference>